<dbReference type="EMBL" id="KN881933">
    <property type="protein sequence ID" value="KIY47535.1"/>
    <property type="molecule type" value="Genomic_DNA"/>
</dbReference>
<sequence length="213" mass="22989">MLPWSIFFCCIGRRVHKNTDISDETSRLIPPELSVSSDRQQFESTPSTPDVRREEHLRSIISSFGGKMVDVNAKRPFTGVPPSLSTDSFDDYSTSSRADYLERVGRCPPSPAPYSIGGHDVLCEGREELGLHTHVVLPDSYATTQGPNTSSSQTSRGSPKNSVEPVVSAGTSSARAEGNPSLETGPTTSTSKQPSAATELEFDVGPISLDWDD</sequence>
<keyword evidence="3" id="KW-1185">Reference proteome</keyword>
<evidence type="ECO:0000313" key="2">
    <source>
        <dbReference type="EMBL" id="KIY47535.1"/>
    </source>
</evidence>
<evidence type="ECO:0000313" key="3">
    <source>
        <dbReference type="Proteomes" id="UP000054144"/>
    </source>
</evidence>
<organism evidence="2 3">
    <name type="scientific">Fistulina hepatica ATCC 64428</name>
    <dbReference type="NCBI Taxonomy" id="1128425"/>
    <lineage>
        <taxon>Eukaryota</taxon>
        <taxon>Fungi</taxon>
        <taxon>Dikarya</taxon>
        <taxon>Basidiomycota</taxon>
        <taxon>Agaricomycotina</taxon>
        <taxon>Agaricomycetes</taxon>
        <taxon>Agaricomycetidae</taxon>
        <taxon>Agaricales</taxon>
        <taxon>Fistulinaceae</taxon>
        <taxon>Fistulina</taxon>
    </lineage>
</organism>
<dbReference type="AlphaFoldDB" id="A0A0D7AA27"/>
<feature type="region of interest" description="Disordered" evidence="1">
    <location>
        <begin position="139"/>
        <end position="213"/>
    </location>
</feature>
<gene>
    <name evidence="2" type="ORF">FISHEDRAFT_74639</name>
</gene>
<feature type="compositionally biased region" description="Polar residues" evidence="1">
    <location>
        <begin position="141"/>
        <end position="161"/>
    </location>
</feature>
<name>A0A0D7AA27_9AGAR</name>
<proteinExistence type="predicted"/>
<accession>A0A0D7AA27</accession>
<feature type="compositionally biased region" description="Polar residues" evidence="1">
    <location>
        <begin position="181"/>
        <end position="196"/>
    </location>
</feature>
<evidence type="ECO:0000256" key="1">
    <source>
        <dbReference type="SAM" id="MobiDB-lite"/>
    </source>
</evidence>
<reference evidence="2 3" key="1">
    <citation type="journal article" date="2015" name="Fungal Genet. Biol.">
        <title>Evolution of novel wood decay mechanisms in Agaricales revealed by the genome sequences of Fistulina hepatica and Cylindrobasidium torrendii.</title>
        <authorList>
            <person name="Floudas D."/>
            <person name="Held B.W."/>
            <person name="Riley R."/>
            <person name="Nagy L.G."/>
            <person name="Koehler G."/>
            <person name="Ransdell A.S."/>
            <person name="Younus H."/>
            <person name="Chow J."/>
            <person name="Chiniquy J."/>
            <person name="Lipzen A."/>
            <person name="Tritt A."/>
            <person name="Sun H."/>
            <person name="Haridas S."/>
            <person name="LaButti K."/>
            <person name="Ohm R.A."/>
            <person name="Kues U."/>
            <person name="Blanchette R.A."/>
            <person name="Grigoriev I.V."/>
            <person name="Minto R.E."/>
            <person name="Hibbett D.S."/>
        </authorList>
    </citation>
    <scope>NUCLEOTIDE SEQUENCE [LARGE SCALE GENOMIC DNA]</scope>
    <source>
        <strain evidence="2 3">ATCC 64428</strain>
    </source>
</reference>
<protein>
    <submittedName>
        <fullName evidence="2">Uncharacterized protein</fullName>
    </submittedName>
</protein>
<dbReference type="Proteomes" id="UP000054144">
    <property type="component" value="Unassembled WGS sequence"/>
</dbReference>